<comment type="caution">
    <text evidence="4">The sequence shown here is derived from an EMBL/GenBank/DDBJ whole genome shotgun (WGS) entry which is preliminary data.</text>
</comment>
<evidence type="ECO:0000313" key="5">
    <source>
        <dbReference type="Proteomes" id="UP001447516"/>
    </source>
</evidence>
<evidence type="ECO:0000256" key="2">
    <source>
        <dbReference type="SAM" id="Phobius"/>
    </source>
</evidence>
<dbReference type="Proteomes" id="UP001447516">
    <property type="component" value="Unassembled WGS sequence"/>
</dbReference>
<feature type="transmembrane region" description="Helical" evidence="2">
    <location>
        <begin position="113"/>
        <end position="131"/>
    </location>
</feature>
<feature type="compositionally biased region" description="Low complexity" evidence="1">
    <location>
        <begin position="8"/>
        <end position="21"/>
    </location>
</feature>
<feature type="transmembrane region" description="Helical" evidence="2">
    <location>
        <begin position="342"/>
        <end position="361"/>
    </location>
</feature>
<keyword evidence="5" id="KW-1185">Reference proteome</keyword>
<dbReference type="EC" id="2.3.-.-" evidence="4"/>
<dbReference type="InterPro" id="IPR050879">
    <property type="entry name" value="Acyltransferase_3"/>
</dbReference>
<evidence type="ECO:0000256" key="1">
    <source>
        <dbReference type="SAM" id="MobiDB-lite"/>
    </source>
</evidence>
<keyword evidence="2" id="KW-1133">Transmembrane helix</keyword>
<feature type="transmembrane region" description="Helical" evidence="2">
    <location>
        <begin position="38"/>
        <end position="56"/>
    </location>
</feature>
<keyword evidence="2" id="KW-0472">Membrane</keyword>
<dbReference type="InterPro" id="IPR002656">
    <property type="entry name" value="Acyl_transf_3_dom"/>
</dbReference>
<protein>
    <submittedName>
        <fullName evidence="4">Acyltransferase</fullName>
        <ecNumber evidence="4">2.3.-.-</ecNumber>
    </submittedName>
</protein>
<sequence>MRQSVRQPVRSGAPVPAAVPAPRAAAPAGSRRLVELDVLRFVAAFAVMAFHFMAASRSLWDEFPTKLFEPVARLTTLGILGVELFFLISGFVILMSVWGHTVGEFAVSRVSRLYPAYWFAVLVIFIMYRFSGVAGFDPKLSDGEYLLNLTMFQGAFGVGHAGGVFWSLWVELRFYVLVALFSLVGITLRRCLVFLAAWTGLALLAEFTQNETLVFVFMPRQAPYFIAGMAFFLIHRFGVRSGALVPWLMVAAGYGMSLHAAMERVGERVRLIGIARYPAPPEAVVVAITLVYLLMAAVALGWLRWVRWRRLVALGALTYPLYLLHQTVSAVLIPAYRDVVDPWLLTGITMAVSIGLAYLIYRLVDKPGQRWLRARLGALLGRSRRPRRGGGGRASGTAATIPVQSPEASVP</sequence>
<feature type="transmembrane region" description="Helical" evidence="2">
    <location>
        <begin position="221"/>
        <end position="237"/>
    </location>
</feature>
<accession>A0ABV0ARW6</accession>
<evidence type="ECO:0000313" key="4">
    <source>
        <dbReference type="EMBL" id="MEN3537336.1"/>
    </source>
</evidence>
<feature type="transmembrane region" description="Helical" evidence="2">
    <location>
        <begin position="76"/>
        <end position="101"/>
    </location>
</feature>
<dbReference type="EMBL" id="JBDJAW010000015">
    <property type="protein sequence ID" value="MEN3537336.1"/>
    <property type="molecule type" value="Genomic_DNA"/>
</dbReference>
<keyword evidence="4" id="KW-0808">Transferase</keyword>
<name>A0ABV0ARW6_9ACTN</name>
<feature type="transmembrane region" description="Helical" evidence="2">
    <location>
        <begin position="282"/>
        <end position="304"/>
    </location>
</feature>
<dbReference type="PANTHER" id="PTHR23028:SF53">
    <property type="entry name" value="ACYL_TRANSF_3 DOMAIN-CONTAINING PROTEIN"/>
    <property type="match status" value="1"/>
</dbReference>
<feature type="region of interest" description="Disordered" evidence="1">
    <location>
        <begin position="383"/>
        <end position="411"/>
    </location>
</feature>
<dbReference type="PANTHER" id="PTHR23028">
    <property type="entry name" value="ACETYLTRANSFERASE"/>
    <property type="match status" value="1"/>
</dbReference>
<feature type="transmembrane region" description="Helical" evidence="2">
    <location>
        <begin position="244"/>
        <end position="262"/>
    </location>
</feature>
<feature type="transmembrane region" description="Helical" evidence="2">
    <location>
        <begin position="151"/>
        <end position="169"/>
    </location>
</feature>
<dbReference type="Pfam" id="PF01757">
    <property type="entry name" value="Acyl_transf_3"/>
    <property type="match status" value="1"/>
</dbReference>
<keyword evidence="4" id="KW-0012">Acyltransferase</keyword>
<feature type="transmembrane region" description="Helical" evidence="2">
    <location>
        <begin position="176"/>
        <end position="201"/>
    </location>
</feature>
<gene>
    <name evidence="4" type="ORF">AAH991_19650</name>
</gene>
<keyword evidence="2" id="KW-0812">Transmembrane</keyword>
<feature type="region of interest" description="Disordered" evidence="1">
    <location>
        <begin position="1"/>
        <end position="21"/>
    </location>
</feature>
<feature type="domain" description="Acyltransferase 3" evidence="3">
    <location>
        <begin position="34"/>
        <end position="362"/>
    </location>
</feature>
<reference evidence="4 5" key="1">
    <citation type="submission" date="2024-05" db="EMBL/GenBank/DDBJ databases">
        <title>Microbispora sp.ZYX-F-249.</title>
        <authorList>
            <person name="Xie H."/>
        </authorList>
    </citation>
    <scope>NUCLEOTIDE SEQUENCE [LARGE SCALE GENOMIC DNA]</scope>
    <source>
        <strain evidence="4 5">ZYX-F-249</strain>
    </source>
</reference>
<feature type="compositionally biased region" description="Polar residues" evidence="1">
    <location>
        <begin position="402"/>
        <end position="411"/>
    </location>
</feature>
<dbReference type="GO" id="GO:0016746">
    <property type="term" value="F:acyltransferase activity"/>
    <property type="evidence" value="ECO:0007669"/>
    <property type="project" value="UniProtKB-KW"/>
</dbReference>
<proteinExistence type="predicted"/>
<feature type="transmembrane region" description="Helical" evidence="2">
    <location>
        <begin position="311"/>
        <end position="336"/>
    </location>
</feature>
<dbReference type="RefSeq" id="WP_346227313.1">
    <property type="nucleotide sequence ID" value="NZ_JBDJAW010000015.1"/>
</dbReference>
<evidence type="ECO:0000259" key="3">
    <source>
        <dbReference type="Pfam" id="PF01757"/>
    </source>
</evidence>
<organism evidence="4 5">
    <name type="scientific">Microbispora maris</name>
    <dbReference type="NCBI Taxonomy" id="3144104"/>
    <lineage>
        <taxon>Bacteria</taxon>
        <taxon>Bacillati</taxon>
        <taxon>Actinomycetota</taxon>
        <taxon>Actinomycetes</taxon>
        <taxon>Streptosporangiales</taxon>
        <taxon>Streptosporangiaceae</taxon>
        <taxon>Microbispora</taxon>
    </lineage>
</organism>